<dbReference type="RefSeq" id="WP_005998151.1">
    <property type="nucleotide sequence ID" value="NZ_AAEW02000003.1"/>
</dbReference>
<comment type="caution">
    <text evidence="2">The sequence shown here is derived from an EMBL/GenBank/DDBJ whole genome shotgun (WGS) entry which is preliminary data.</text>
</comment>
<accession>Q1K2Z2</accession>
<reference evidence="2" key="1">
    <citation type="submission" date="2006-05" db="EMBL/GenBank/DDBJ databases">
        <title>Annotation of the draft genome assembly of Desulfuromonas acetoxidans DSM 684.</title>
        <authorList>
            <consortium name="US DOE Joint Genome Institute (JGI-ORNL)"/>
            <person name="Larimer F."/>
            <person name="Land M."/>
            <person name="Hauser L."/>
        </authorList>
    </citation>
    <scope>NUCLEOTIDE SEQUENCE [LARGE SCALE GENOMIC DNA]</scope>
    <source>
        <strain evidence="2">DSM 684</strain>
    </source>
</reference>
<gene>
    <name evidence="2" type="ORF">Dace_1991</name>
</gene>
<organism evidence="2 3">
    <name type="scientific">Desulfuromonas acetoxidans (strain DSM 684 / 11070)</name>
    <dbReference type="NCBI Taxonomy" id="281689"/>
    <lineage>
        <taxon>Bacteria</taxon>
        <taxon>Pseudomonadati</taxon>
        <taxon>Thermodesulfobacteriota</taxon>
        <taxon>Desulfuromonadia</taxon>
        <taxon>Desulfuromonadales</taxon>
        <taxon>Desulfuromonadaceae</taxon>
        <taxon>Desulfuromonas</taxon>
    </lineage>
</organism>
<dbReference type="OrthoDB" id="7058935at2"/>
<feature type="domain" description="SH3b" evidence="1">
    <location>
        <begin position="289"/>
        <end position="356"/>
    </location>
</feature>
<dbReference type="Proteomes" id="UP000005695">
    <property type="component" value="Unassembled WGS sequence"/>
</dbReference>
<name>Q1K2Z2_DESA6</name>
<dbReference type="EMBL" id="AAEW02000003">
    <property type="protein sequence ID" value="EAT16739.1"/>
    <property type="molecule type" value="Genomic_DNA"/>
</dbReference>
<evidence type="ECO:0000313" key="3">
    <source>
        <dbReference type="Proteomes" id="UP000005695"/>
    </source>
</evidence>
<dbReference type="Gene3D" id="2.30.30.40">
    <property type="entry name" value="SH3 Domains"/>
    <property type="match status" value="1"/>
</dbReference>
<dbReference type="AlphaFoldDB" id="Q1K2Z2"/>
<dbReference type="Pfam" id="PF08239">
    <property type="entry name" value="SH3_3"/>
    <property type="match status" value="1"/>
</dbReference>
<keyword evidence="3" id="KW-1185">Reference proteome</keyword>
<dbReference type="PROSITE" id="PS51781">
    <property type="entry name" value="SH3B"/>
    <property type="match status" value="1"/>
</dbReference>
<evidence type="ECO:0000313" key="2">
    <source>
        <dbReference type="EMBL" id="EAT16739.1"/>
    </source>
</evidence>
<reference evidence="2" key="2">
    <citation type="submission" date="2006-05" db="EMBL/GenBank/DDBJ databases">
        <title>Sequencing of the draft genome and assembly of Desulfuromonas acetoxidans DSM 684.</title>
        <authorList>
            <consortium name="US DOE Joint Genome Institute (JGI-PGF)"/>
            <person name="Copeland A."/>
            <person name="Lucas S."/>
            <person name="Lapidus A."/>
            <person name="Barry K."/>
            <person name="Detter J.C."/>
            <person name="Glavina del Rio T."/>
            <person name="Hammon N."/>
            <person name="Israni S."/>
            <person name="Dalin E."/>
            <person name="Tice H."/>
            <person name="Bruce D."/>
            <person name="Pitluck S."/>
            <person name="Richardson P."/>
        </authorList>
    </citation>
    <scope>NUCLEOTIDE SEQUENCE [LARGE SCALE GENOMIC DNA]</scope>
    <source>
        <strain evidence="2">DSM 684</strain>
    </source>
</reference>
<sequence>MIKIPKTCSLQSTLNALDETRAAQRATDAMELTNSYRFMMDALAPTRSLQTITDAMELTNSYRSMLDTLTPTGSLQTITDAMELTNSYRSMLDTLTPTRSLQTITDAMELTNSYRSTLDTLTPKGTLQAITDAIRGNNYYQAATNYLIQDIGKSTLHDLNESITLKSSIEGILKKDYLVTITSFLQDNNLPSYENVYPSYTKQEIEDVLNEISSSKNIDSLNNKLNNTNTRAVAILLALLIHFIIPQINNIFYDIAKNVSNDIKSEKTTKRDKLNEIDRAISASGIRTDTLRIVTVNNLRLRASPNKNSSIINKLQLGQLVMVISKKKNWIEIQYTCSDTEIYQGWVFTRYTTRLKK</sequence>
<protein>
    <submittedName>
        <fullName evidence="2">SH3, type 3</fullName>
    </submittedName>
</protein>
<proteinExistence type="predicted"/>
<evidence type="ECO:0000259" key="1">
    <source>
        <dbReference type="PROSITE" id="PS51781"/>
    </source>
</evidence>
<dbReference type="InterPro" id="IPR003646">
    <property type="entry name" value="SH3-like_bac-type"/>
</dbReference>